<keyword evidence="2" id="KW-1185">Reference proteome</keyword>
<dbReference type="Pfam" id="PF13450">
    <property type="entry name" value="NAD_binding_8"/>
    <property type="match status" value="1"/>
</dbReference>
<name>A0AAJ1SX37_9MICC</name>
<dbReference type="Proteomes" id="UP001239267">
    <property type="component" value="Unassembled WGS sequence"/>
</dbReference>
<evidence type="ECO:0000313" key="1">
    <source>
        <dbReference type="EMBL" id="MDQ0147774.1"/>
    </source>
</evidence>
<gene>
    <name evidence="1" type="ORF">J2T23_003702</name>
</gene>
<evidence type="ECO:0000313" key="2">
    <source>
        <dbReference type="Proteomes" id="UP001239267"/>
    </source>
</evidence>
<protein>
    <submittedName>
        <fullName evidence="1">Cation diffusion facilitator CzcD-associated flavoprotein CzcO</fullName>
    </submittedName>
</protein>
<comment type="caution">
    <text evidence="1">The sequence shown here is derived from an EMBL/GenBank/DDBJ whole genome shotgun (WGS) entry which is preliminary data.</text>
</comment>
<reference evidence="1 2" key="1">
    <citation type="submission" date="2023-07" db="EMBL/GenBank/DDBJ databases">
        <title>Sorghum-associated microbial communities from plants grown in Nebraska, USA.</title>
        <authorList>
            <person name="Schachtman D."/>
        </authorList>
    </citation>
    <scope>NUCLEOTIDE SEQUENCE [LARGE SCALE GENOMIC DNA]</scope>
    <source>
        <strain evidence="1 2">DS1001</strain>
    </source>
</reference>
<sequence>MNADAVVVGAGPNGLAAAVTLARSGLKMRMIEGAQRIGSGTRTTELTLPGFRHDLIEEHAPKFRDVILATHSITAWQFSQYDLTLAGTSALAPFPPANSSNVQDHRGPWRTPAKGGLSVFLLNRARLPGPWPLRLVRRPICG</sequence>
<dbReference type="PANTHER" id="PTHR10668:SF105">
    <property type="entry name" value="DEHYDROGENASE-RELATED"/>
    <property type="match status" value="1"/>
</dbReference>
<dbReference type="Gene3D" id="3.50.50.60">
    <property type="entry name" value="FAD/NAD(P)-binding domain"/>
    <property type="match status" value="1"/>
</dbReference>
<proteinExistence type="predicted"/>
<dbReference type="InterPro" id="IPR036188">
    <property type="entry name" value="FAD/NAD-bd_sf"/>
</dbReference>
<dbReference type="EMBL" id="JAUSTB010000017">
    <property type="protein sequence ID" value="MDQ0147774.1"/>
    <property type="molecule type" value="Genomic_DNA"/>
</dbReference>
<accession>A0AAJ1SX37</accession>
<dbReference type="SUPFAM" id="SSF51905">
    <property type="entry name" value="FAD/NAD(P)-binding domain"/>
    <property type="match status" value="1"/>
</dbReference>
<dbReference type="PANTHER" id="PTHR10668">
    <property type="entry name" value="PHYTOENE DEHYDROGENASE"/>
    <property type="match status" value="1"/>
</dbReference>
<organism evidence="1 2">
    <name type="scientific">Pseudarthrobacter niigatensis</name>
    <dbReference type="NCBI Taxonomy" id="369935"/>
    <lineage>
        <taxon>Bacteria</taxon>
        <taxon>Bacillati</taxon>
        <taxon>Actinomycetota</taxon>
        <taxon>Actinomycetes</taxon>
        <taxon>Micrococcales</taxon>
        <taxon>Micrococcaceae</taxon>
        <taxon>Pseudarthrobacter</taxon>
    </lineage>
</organism>
<dbReference type="AlphaFoldDB" id="A0AAJ1SX37"/>